<name>A0A844AQJ5_9RHOB</name>
<sequence length="136" mass="15535">MPQLHAQPYDLDANGFYFESTEDYANKAKMNRKAFGEVVEEYEIQFIDGEDIDLALAKAWGVNQASIGGYFKACDEWEDYQKKIFIIAVGEAGHSFDPEDVHPEEFDVYLYHVDSMKELAEQMVDEGLFGDIESNT</sequence>
<dbReference type="Proteomes" id="UP000436694">
    <property type="component" value="Unassembled WGS sequence"/>
</dbReference>
<organism evidence="1 2">
    <name type="scientific">Tritonibacter aquimaris</name>
    <dbReference type="NCBI Taxonomy" id="2663379"/>
    <lineage>
        <taxon>Bacteria</taxon>
        <taxon>Pseudomonadati</taxon>
        <taxon>Pseudomonadota</taxon>
        <taxon>Alphaproteobacteria</taxon>
        <taxon>Rhodobacterales</taxon>
        <taxon>Paracoccaceae</taxon>
        <taxon>Tritonibacter</taxon>
    </lineage>
</organism>
<protein>
    <submittedName>
        <fullName evidence="1">Antirestriction protein ArdA</fullName>
    </submittedName>
</protein>
<evidence type="ECO:0000313" key="2">
    <source>
        <dbReference type="Proteomes" id="UP000436694"/>
    </source>
</evidence>
<dbReference type="AlphaFoldDB" id="A0A844AQJ5"/>
<reference evidence="1 2" key="1">
    <citation type="submission" date="2019-10" db="EMBL/GenBank/DDBJ databases">
        <title>Epibacterium sp. nov., isolated from seawater.</title>
        <authorList>
            <person name="Zhang X."/>
            <person name="Li N."/>
        </authorList>
    </citation>
    <scope>NUCLEOTIDE SEQUENCE [LARGE SCALE GENOMIC DNA]</scope>
    <source>
        <strain evidence="1 2">SM1969</strain>
    </source>
</reference>
<comment type="caution">
    <text evidence="1">The sequence shown here is derived from an EMBL/GenBank/DDBJ whole genome shotgun (WGS) entry which is preliminary data.</text>
</comment>
<dbReference type="EMBL" id="WIXK01000005">
    <property type="protein sequence ID" value="MQY43163.1"/>
    <property type="molecule type" value="Genomic_DNA"/>
</dbReference>
<evidence type="ECO:0000313" key="1">
    <source>
        <dbReference type="EMBL" id="MQY43163.1"/>
    </source>
</evidence>
<keyword evidence="2" id="KW-1185">Reference proteome</keyword>
<gene>
    <name evidence="1" type="ORF">GG681_10975</name>
</gene>
<proteinExistence type="predicted"/>
<accession>A0A844AQJ5</accession>
<dbReference type="RefSeq" id="WP_153548059.1">
    <property type="nucleotide sequence ID" value="NZ_WIXK01000005.1"/>
</dbReference>